<evidence type="ECO:0000313" key="2">
    <source>
        <dbReference type="EMBL" id="KRS16747.1"/>
    </source>
</evidence>
<dbReference type="Proteomes" id="UP000051401">
    <property type="component" value="Unassembled WGS sequence"/>
</dbReference>
<dbReference type="KEGG" id="rid:RIdsm_00140"/>
<gene>
    <name evidence="3" type="ORF">RIdsm_00140</name>
    <name evidence="2" type="ORF">XM52_16045</name>
</gene>
<keyword evidence="1" id="KW-1133">Transmembrane helix</keyword>
<sequence length="127" mass="13300">MGSLRRGLILALLPAPAWAQVCEELRPGWDGTPVSAWSEALSLFTSPAALILLAGSLIAVRYKSQWGTLAACVGWSALVSVFAFWDGGRTDAMAEGCIGSPMIFILAAAALCVAMVLYIGVPAKTED</sequence>
<dbReference type="Proteomes" id="UP000325785">
    <property type="component" value="Chromosome"/>
</dbReference>
<keyword evidence="4" id="KW-1185">Reference proteome</keyword>
<name>A0A0T5P6A2_9RHOB</name>
<accession>A0A0T5P6A2</accession>
<reference evidence="3 5" key="2">
    <citation type="submission" date="2018-08" db="EMBL/GenBank/DDBJ databases">
        <title>Genetic Globetrotter - A new plasmid hitch-hiking vast phylogenetic and geographic distances.</title>
        <authorList>
            <person name="Vollmers J."/>
            <person name="Petersen J."/>
        </authorList>
    </citation>
    <scope>NUCLEOTIDE SEQUENCE [LARGE SCALE GENOMIC DNA]</scope>
    <source>
        <strain evidence="3 5">DSM 26383</strain>
    </source>
</reference>
<keyword evidence="1" id="KW-0472">Membrane</keyword>
<evidence type="ECO:0000313" key="4">
    <source>
        <dbReference type="Proteomes" id="UP000051401"/>
    </source>
</evidence>
<evidence type="ECO:0000313" key="5">
    <source>
        <dbReference type="Proteomes" id="UP000325785"/>
    </source>
</evidence>
<reference evidence="2 4" key="1">
    <citation type="submission" date="2015-04" db="EMBL/GenBank/DDBJ databases">
        <title>The draft genome sequence of Roseovarius indicus B108T.</title>
        <authorList>
            <person name="Li G."/>
            <person name="Lai Q."/>
            <person name="Shao Z."/>
            <person name="Yan P."/>
        </authorList>
    </citation>
    <scope>NUCLEOTIDE SEQUENCE [LARGE SCALE GENOMIC DNA]</scope>
    <source>
        <strain evidence="2 4">B108</strain>
    </source>
</reference>
<dbReference type="OrthoDB" id="8419758at2"/>
<evidence type="ECO:0000313" key="3">
    <source>
        <dbReference type="EMBL" id="QEW24363.1"/>
    </source>
</evidence>
<keyword evidence="1" id="KW-0812">Transmembrane</keyword>
<evidence type="ECO:0000256" key="1">
    <source>
        <dbReference type="SAM" id="Phobius"/>
    </source>
</evidence>
<feature type="transmembrane region" description="Helical" evidence="1">
    <location>
        <begin position="98"/>
        <end position="121"/>
    </location>
</feature>
<feature type="transmembrane region" description="Helical" evidence="1">
    <location>
        <begin position="67"/>
        <end position="86"/>
    </location>
</feature>
<dbReference type="AlphaFoldDB" id="A0A0T5P6A2"/>
<dbReference type="RefSeq" id="WP_057817324.1">
    <property type="nucleotide sequence ID" value="NZ_CAXRJZ010000108.1"/>
</dbReference>
<dbReference type="EMBL" id="LAXI01000011">
    <property type="protein sequence ID" value="KRS16747.1"/>
    <property type="molecule type" value="Genomic_DNA"/>
</dbReference>
<dbReference type="PATRIC" id="fig|540747.5.peg.929"/>
<organism evidence="2 4">
    <name type="scientific">Roseovarius indicus</name>
    <dbReference type="NCBI Taxonomy" id="540747"/>
    <lineage>
        <taxon>Bacteria</taxon>
        <taxon>Pseudomonadati</taxon>
        <taxon>Pseudomonadota</taxon>
        <taxon>Alphaproteobacteria</taxon>
        <taxon>Rhodobacterales</taxon>
        <taxon>Roseobacteraceae</taxon>
        <taxon>Roseovarius</taxon>
    </lineage>
</organism>
<protein>
    <submittedName>
        <fullName evidence="2">Uncharacterized protein</fullName>
    </submittedName>
</protein>
<proteinExistence type="predicted"/>
<feature type="transmembrane region" description="Helical" evidence="1">
    <location>
        <begin position="43"/>
        <end position="60"/>
    </location>
</feature>
<dbReference type="STRING" id="540747.SAMN04488031_10261"/>
<dbReference type="EMBL" id="CP031598">
    <property type="protein sequence ID" value="QEW24363.1"/>
    <property type="molecule type" value="Genomic_DNA"/>
</dbReference>